<comment type="caution">
    <text evidence="2">Lacks conserved residue(s) required for the propagation of feature annotation.</text>
</comment>
<dbReference type="PANTHER" id="PTHR10458">
    <property type="entry name" value="PEPTIDE DEFORMYLASE"/>
    <property type="match status" value="1"/>
</dbReference>
<dbReference type="PRINTS" id="PR01576">
    <property type="entry name" value="PDEFORMYLASE"/>
</dbReference>
<dbReference type="PIRSF" id="PIRSF004749">
    <property type="entry name" value="Pep_def"/>
    <property type="match status" value="1"/>
</dbReference>
<dbReference type="Proteomes" id="UP000782610">
    <property type="component" value="Unassembled WGS sequence"/>
</dbReference>
<protein>
    <recommendedName>
        <fullName evidence="2">Peptide deformylase-like</fullName>
    </recommendedName>
    <alternativeName>
        <fullName evidence="2">Polypeptide deformylase-like</fullName>
    </alternativeName>
</protein>
<dbReference type="Gene3D" id="3.90.45.10">
    <property type="entry name" value="Peptide deformylase"/>
    <property type="match status" value="1"/>
</dbReference>
<name>A0A933L335_9HYPH</name>
<reference evidence="3" key="1">
    <citation type="submission" date="2020-07" db="EMBL/GenBank/DDBJ databases">
        <title>Huge and variable diversity of episymbiotic CPR bacteria and DPANN archaea in groundwater ecosystems.</title>
        <authorList>
            <person name="He C.Y."/>
            <person name="Keren R."/>
            <person name="Whittaker M."/>
            <person name="Farag I.F."/>
            <person name="Doudna J."/>
            <person name="Cate J.H.D."/>
            <person name="Banfield J.F."/>
        </authorList>
    </citation>
    <scope>NUCLEOTIDE SEQUENCE</scope>
    <source>
        <strain evidence="3">NC_groundwater_1586_Pr3_B-0.1um_66_15</strain>
    </source>
</reference>
<dbReference type="CDD" id="cd00487">
    <property type="entry name" value="Pep_deformylase"/>
    <property type="match status" value="1"/>
</dbReference>
<evidence type="ECO:0000313" key="4">
    <source>
        <dbReference type="Proteomes" id="UP000782610"/>
    </source>
</evidence>
<proteinExistence type="inferred from homology"/>
<evidence type="ECO:0000256" key="2">
    <source>
        <dbReference type="HAMAP-Rule" id="MF_00163"/>
    </source>
</evidence>
<dbReference type="InterPro" id="IPR036821">
    <property type="entry name" value="Peptide_deformylase_sf"/>
</dbReference>
<dbReference type="Pfam" id="PF01327">
    <property type="entry name" value="Pep_deformylase"/>
    <property type="match status" value="1"/>
</dbReference>
<dbReference type="GO" id="GO:0042586">
    <property type="term" value="F:peptide deformylase activity"/>
    <property type="evidence" value="ECO:0007669"/>
    <property type="project" value="InterPro"/>
</dbReference>
<dbReference type="SUPFAM" id="SSF56420">
    <property type="entry name" value="Peptide deformylase"/>
    <property type="match status" value="1"/>
</dbReference>
<sequence length="161" mass="17675">MADFVLYPDPRLNRPAVPFDTVDDRLRATGRRLLAAAQACKAHGLAAAHLGEVAPVVVIDGEAGEYRLLFNPRVIAVSDERETGEEGSVSLPGVRVMVERPLWADVAFQTEAGEAETRRLTGFAARVALHEIDQMNGVFFLERVSRLKREMALKKAKKHGG</sequence>
<evidence type="ECO:0000313" key="3">
    <source>
        <dbReference type="EMBL" id="MBI4921581.1"/>
    </source>
</evidence>
<dbReference type="AlphaFoldDB" id="A0A933L335"/>
<dbReference type="EMBL" id="JACRAF010000022">
    <property type="protein sequence ID" value="MBI4921581.1"/>
    <property type="molecule type" value="Genomic_DNA"/>
</dbReference>
<feature type="active site" evidence="2">
    <location>
        <position position="131"/>
    </location>
</feature>
<comment type="similarity">
    <text evidence="1 2">Belongs to the polypeptide deformylase family.</text>
</comment>
<dbReference type="PANTHER" id="PTHR10458:SF22">
    <property type="entry name" value="PEPTIDE DEFORMYLASE"/>
    <property type="match status" value="1"/>
</dbReference>
<dbReference type="InterPro" id="IPR023635">
    <property type="entry name" value="Peptide_deformylase"/>
</dbReference>
<accession>A0A933L335</accession>
<organism evidence="3 4">
    <name type="scientific">Devosia nanyangense</name>
    <dbReference type="NCBI Taxonomy" id="1228055"/>
    <lineage>
        <taxon>Bacteria</taxon>
        <taxon>Pseudomonadati</taxon>
        <taxon>Pseudomonadota</taxon>
        <taxon>Alphaproteobacteria</taxon>
        <taxon>Hyphomicrobiales</taxon>
        <taxon>Devosiaceae</taxon>
        <taxon>Devosia</taxon>
    </lineage>
</organism>
<evidence type="ECO:0000256" key="1">
    <source>
        <dbReference type="ARBA" id="ARBA00010759"/>
    </source>
</evidence>
<comment type="caution">
    <text evidence="3">The sequence shown here is derived from an EMBL/GenBank/DDBJ whole genome shotgun (WGS) entry which is preliminary data.</text>
</comment>
<gene>
    <name evidence="3" type="ORF">HY834_07510</name>
</gene>
<dbReference type="HAMAP" id="MF_00163">
    <property type="entry name" value="Pep_deformylase"/>
    <property type="match status" value="1"/>
</dbReference>